<evidence type="ECO:0000256" key="3">
    <source>
        <dbReference type="ARBA" id="ARBA00023242"/>
    </source>
</evidence>
<evidence type="ECO:0000256" key="1">
    <source>
        <dbReference type="ARBA" id="ARBA00004123"/>
    </source>
</evidence>
<dbReference type="PRINTS" id="PR00322">
    <property type="entry name" value="G10"/>
</dbReference>
<dbReference type="InterPro" id="IPR001748">
    <property type="entry name" value="BUD31"/>
</dbReference>
<dbReference type="PANTHER" id="PTHR19411">
    <property type="entry name" value="PROTEIN BUD31-RELATED"/>
    <property type="match status" value="1"/>
</dbReference>
<keyword evidence="3" id="KW-0539">Nucleus</keyword>
<evidence type="ECO:0000313" key="6">
    <source>
        <dbReference type="Proteomes" id="UP000094801"/>
    </source>
</evidence>
<accession>A0A1E4SZZ0</accession>
<dbReference type="GO" id="GO:0005681">
    <property type="term" value="C:spliceosomal complex"/>
    <property type="evidence" value="ECO:0007669"/>
    <property type="project" value="TreeGrafter"/>
</dbReference>
<feature type="region of interest" description="Disordered" evidence="4">
    <location>
        <begin position="1"/>
        <end position="21"/>
    </location>
</feature>
<reference evidence="6" key="1">
    <citation type="submission" date="2016-04" db="EMBL/GenBank/DDBJ databases">
        <title>Comparative genomics of biotechnologically important yeasts.</title>
        <authorList>
            <consortium name="DOE Joint Genome Institute"/>
            <person name="Riley R."/>
            <person name="Haridas S."/>
            <person name="Wolfe K.H."/>
            <person name="Lopes M.R."/>
            <person name="Hittinger C.T."/>
            <person name="Goker M."/>
            <person name="Salamov A."/>
            <person name="Wisecaver J."/>
            <person name="Long T.M."/>
            <person name="Aerts A.L."/>
            <person name="Barry K."/>
            <person name="Choi C."/>
            <person name="Clum A."/>
            <person name="Coughlan A.Y."/>
            <person name="Deshpande S."/>
            <person name="Douglass A.P."/>
            <person name="Hanson S.J."/>
            <person name="Klenk H.-P."/>
            <person name="Labutti K."/>
            <person name="Lapidus A."/>
            <person name="Lindquist E."/>
            <person name="Lipzen A."/>
            <person name="Meier-Kolthoff J.P."/>
            <person name="Ohm R.A."/>
            <person name="Otillar R.P."/>
            <person name="Pangilinan J."/>
            <person name="Peng Y."/>
            <person name="Rokas A."/>
            <person name="Rosa C.A."/>
            <person name="Scheuner C."/>
            <person name="Sibirny A.A."/>
            <person name="Slot J.C."/>
            <person name="Stielow J.B."/>
            <person name="Sun H."/>
            <person name="Kurtzman C.P."/>
            <person name="Blackwell M."/>
            <person name="Grigoriev I.V."/>
            <person name="Jeffries T.W."/>
        </authorList>
    </citation>
    <scope>NUCLEOTIDE SEQUENCE [LARGE SCALE GENOMIC DNA]</scope>
    <source>
        <strain evidence="6">NRRL YB-2248</strain>
    </source>
</reference>
<dbReference type="InterPro" id="IPR018230">
    <property type="entry name" value="BUD31/G10-rel_CS"/>
</dbReference>
<dbReference type="PROSITE" id="PS00997">
    <property type="entry name" value="G10_1"/>
    <property type="match status" value="1"/>
</dbReference>
<organism evidence="5 6">
    <name type="scientific">[Candida] arabinofermentans NRRL YB-2248</name>
    <dbReference type="NCBI Taxonomy" id="983967"/>
    <lineage>
        <taxon>Eukaryota</taxon>
        <taxon>Fungi</taxon>
        <taxon>Dikarya</taxon>
        <taxon>Ascomycota</taxon>
        <taxon>Saccharomycotina</taxon>
        <taxon>Pichiomycetes</taxon>
        <taxon>Pichiales</taxon>
        <taxon>Pichiaceae</taxon>
        <taxon>Ogataea</taxon>
        <taxon>Ogataea/Candida clade</taxon>
    </lineage>
</organism>
<evidence type="ECO:0008006" key="7">
    <source>
        <dbReference type="Google" id="ProtNLM"/>
    </source>
</evidence>
<evidence type="ECO:0000256" key="2">
    <source>
        <dbReference type="ARBA" id="ARBA00005287"/>
    </source>
</evidence>
<name>A0A1E4SZZ0_9ASCO</name>
<keyword evidence="6" id="KW-1185">Reference proteome</keyword>
<dbReference type="AlphaFoldDB" id="A0A1E4SZZ0"/>
<dbReference type="EMBL" id="KV453854">
    <property type="protein sequence ID" value="ODV85057.1"/>
    <property type="molecule type" value="Genomic_DNA"/>
</dbReference>
<gene>
    <name evidence="5" type="ORF">CANARDRAFT_23607</name>
</gene>
<protein>
    <recommendedName>
        <fullName evidence="7">Pre-mRNA-splicing factor BUD31</fullName>
    </recommendedName>
</protein>
<dbReference type="PANTHER" id="PTHR19411:SF0">
    <property type="entry name" value="PROTEIN BUD31 HOMOLOG"/>
    <property type="match status" value="1"/>
</dbReference>
<evidence type="ECO:0000313" key="5">
    <source>
        <dbReference type="EMBL" id="ODV85057.1"/>
    </source>
</evidence>
<sequence>MPKVPSTNSKFKKKPPHGFSKIEPTLTKFSQKLKLAESKPLKLNTPKHESLWEIVQLNHQRSRYIYELYYKKKIISKELYDWLIKNKFGDLELIAKWKKQGYENLCCLKCMLGKENNHGTTCICRVPKSSLKNTITGDGEVDNDNDNDNGHGKERDIRCVNCGCRGCASGDL</sequence>
<dbReference type="STRING" id="983967.A0A1E4SZZ0"/>
<proteinExistence type="inferred from homology"/>
<dbReference type="Proteomes" id="UP000094801">
    <property type="component" value="Unassembled WGS sequence"/>
</dbReference>
<dbReference type="Pfam" id="PF01125">
    <property type="entry name" value="BUD31"/>
    <property type="match status" value="1"/>
</dbReference>
<comment type="similarity">
    <text evidence="2">Belongs to the BUD31 (G10) family.</text>
</comment>
<dbReference type="GO" id="GO:0000398">
    <property type="term" value="P:mRNA splicing, via spliceosome"/>
    <property type="evidence" value="ECO:0007669"/>
    <property type="project" value="TreeGrafter"/>
</dbReference>
<dbReference type="OrthoDB" id="277109at2759"/>
<evidence type="ECO:0000256" key="4">
    <source>
        <dbReference type="SAM" id="MobiDB-lite"/>
    </source>
</evidence>
<comment type="subcellular location">
    <subcellularLocation>
        <location evidence="1">Nucleus</location>
    </subcellularLocation>
</comment>